<dbReference type="STRING" id="1442371.A0A0D2HDB7"/>
<organism evidence="2 3">
    <name type="scientific">Fonsecaea multimorphosa CBS 102226</name>
    <dbReference type="NCBI Taxonomy" id="1442371"/>
    <lineage>
        <taxon>Eukaryota</taxon>
        <taxon>Fungi</taxon>
        <taxon>Dikarya</taxon>
        <taxon>Ascomycota</taxon>
        <taxon>Pezizomycotina</taxon>
        <taxon>Eurotiomycetes</taxon>
        <taxon>Chaetothyriomycetidae</taxon>
        <taxon>Chaetothyriales</taxon>
        <taxon>Herpotrichiellaceae</taxon>
        <taxon>Fonsecaea</taxon>
    </lineage>
</organism>
<dbReference type="PANTHER" id="PTHR40788">
    <property type="entry name" value="CLR5 DOMAIN-CONTAINING PROTEIN-RELATED"/>
    <property type="match status" value="1"/>
</dbReference>
<dbReference type="OrthoDB" id="2922289at2759"/>
<dbReference type="GeneID" id="27710262"/>
<keyword evidence="3" id="KW-1185">Reference proteome</keyword>
<evidence type="ECO:0000256" key="1">
    <source>
        <dbReference type="SAM" id="MobiDB-lite"/>
    </source>
</evidence>
<reference evidence="2 3" key="1">
    <citation type="submission" date="2015-01" db="EMBL/GenBank/DDBJ databases">
        <title>The Genome Sequence of Fonsecaea multimorphosa CBS 102226.</title>
        <authorList>
            <consortium name="The Broad Institute Genomics Platform"/>
            <person name="Cuomo C."/>
            <person name="de Hoog S."/>
            <person name="Gorbushina A."/>
            <person name="Stielow B."/>
            <person name="Teixiera M."/>
            <person name="Abouelleil A."/>
            <person name="Chapman S.B."/>
            <person name="Priest M."/>
            <person name="Young S.K."/>
            <person name="Wortman J."/>
            <person name="Nusbaum C."/>
            <person name="Birren B."/>
        </authorList>
    </citation>
    <scope>NUCLEOTIDE SEQUENCE [LARGE SCALE GENOMIC DNA]</scope>
    <source>
        <strain evidence="2 3">CBS 102226</strain>
    </source>
</reference>
<dbReference type="Proteomes" id="UP000053411">
    <property type="component" value="Unassembled WGS sequence"/>
</dbReference>
<proteinExistence type="predicted"/>
<dbReference type="EMBL" id="KN848068">
    <property type="protein sequence ID" value="KIX99880.1"/>
    <property type="molecule type" value="Genomic_DNA"/>
</dbReference>
<protein>
    <submittedName>
        <fullName evidence="2">Uncharacterized protein</fullName>
    </submittedName>
</protein>
<evidence type="ECO:0000313" key="2">
    <source>
        <dbReference type="EMBL" id="KIX99880.1"/>
    </source>
</evidence>
<feature type="region of interest" description="Disordered" evidence="1">
    <location>
        <begin position="631"/>
        <end position="712"/>
    </location>
</feature>
<sequence>MSSVTDMDFNMSSIYSNPQKFFEMMAQANPNLPVPPSFPSRAEVRNKAAAFSKEIFSSWTTLRDILARREEVIRKRWMNKRKEQRKKILLAAWPGMPERHRPDFYELEKTGSRAESRNIEAFKYPYVNQEDLLQGRALLLFLNSRGRNPPHSFAHADLDAMHVGQTSKMIVPVFLNEYTMYIAGESVPHSYGRLVSWDDDDDAFMLQQSCLQFQPGTGLLVLEIQSKIYSFLLECCYQIFHDVPRDELASLQLPEQPEPPPIVASETSYAQLSSVAAEAPYRLPAKLDTRRLVLLVEAKRAAAEDHVWDLREDPGYFASVAIDQAQHRQESLLDVRGQRHPHHDDEVFWNRVIRSVPVEAYMSFLSWDLLYNYAVSLDDAFKSAGTLDHGQPLPEKLETALVELCFAAEMISKGLIGELKSSVPASLPMRERFVREPQQPGTAVIRTKTKQGVGKDPLLQLFVMLWDEDKVFLTQLPNLVDELQRCVDHDPGQKGRMSSCVAGYFSDLALIAQLVRQVKTFFPWAAGLETEMSPENRGPGYAKATEDTATVYQLFREDIAPNLARIVVPLSRHLQYPIERVHNVTNVNACRQAEDRLDRLWKVVDAHFRKHTDKTLHEIFLSHDVKAREIHRKPEWTPPPKVSQPPNKEKENEALSDSFPRLNIEPDRPGKFKGPEVSRASKFKTRGPSHPPDSSDATPPVPDDPTSLSTPPFPVFTLPRRAYKVFASLFPTPSNPSQGGEISWTDFLHAMTSIGFAAEKLYGSVWQFTPPDGIDWENANTRGIHIHEPHPAPKMGLGTARRVGRRLGRRYGLSAERFALA</sequence>
<feature type="compositionally biased region" description="Basic and acidic residues" evidence="1">
    <location>
        <begin position="664"/>
        <end position="676"/>
    </location>
</feature>
<name>A0A0D2HDB7_9EURO</name>
<accession>A0A0D2HDB7</accession>
<dbReference type="RefSeq" id="XP_016634003.1">
    <property type="nucleotide sequence ID" value="XM_016775023.1"/>
</dbReference>
<evidence type="ECO:0000313" key="3">
    <source>
        <dbReference type="Proteomes" id="UP000053411"/>
    </source>
</evidence>
<gene>
    <name evidence="2" type="ORF">Z520_04516</name>
</gene>
<dbReference type="AlphaFoldDB" id="A0A0D2HDB7"/>
<dbReference type="VEuPathDB" id="FungiDB:Z520_04516"/>
<dbReference type="PANTHER" id="PTHR40788:SF2">
    <property type="entry name" value="CLR5 DOMAIN-CONTAINING PROTEIN"/>
    <property type="match status" value="1"/>
</dbReference>